<gene>
    <name evidence="1" type="ORF">MSj_00539</name>
</gene>
<comment type="caution">
    <text evidence="1">The sequence shown here is derived from an EMBL/GenBank/DDBJ whole genome shotgun (WGS) entry which is preliminary data.</text>
</comment>
<evidence type="ECO:0000313" key="1">
    <source>
        <dbReference type="EMBL" id="GBL09062.1"/>
    </source>
</evidence>
<evidence type="ECO:0000313" key="2">
    <source>
        <dbReference type="Proteomes" id="UP000248272"/>
    </source>
</evidence>
<dbReference type="EMBL" id="BDSG01000008">
    <property type="protein sequence ID" value="GBL09062.1"/>
    <property type="molecule type" value="Genomic_DNA"/>
</dbReference>
<dbReference type="RefSeq" id="WP_172456221.1">
    <property type="nucleotide sequence ID" value="NZ_BDSG01000008.1"/>
</dbReference>
<reference evidence="1 2" key="1">
    <citation type="journal article" date="2018" name="Front. Microbiol.">
        <title>Adaptation of the Freshwater Bloom-Forming Cyanobacterium Microcystis aeruginosa to Brackish Water Is Driven by Recent Horizontal Transfer of Sucrose Genes.</title>
        <authorList>
            <person name="Tanabe Y."/>
            <person name="Hodoki Y."/>
            <person name="Sano T."/>
            <person name="Tada K."/>
            <person name="Watanabe M.M."/>
        </authorList>
    </citation>
    <scope>NUCLEOTIDE SEQUENCE [LARGE SCALE GENOMIC DNA]</scope>
    <source>
        <strain evidence="1 2">Sj</strain>
    </source>
</reference>
<organism evidence="1 2">
    <name type="scientific">Microcystis aeruginosa Sj</name>
    <dbReference type="NCBI Taxonomy" id="1979544"/>
    <lineage>
        <taxon>Bacteria</taxon>
        <taxon>Bacillati</taxon>
        <taxon>Cyanobacteriota</taxon>
        <taxon>Cyanophyceae</taxon>
        <taxon>Oscillatoriophycideae</taxon>
        <taxon>Chroococcales</taxon>
        <taxon>Microcystaceae</taxon>
        <taxon>Microcystis</taxon>
    </lineage>
</organism>
<protein>
    <submittedName>
        <fullName evidence="1">Uncharacterized protein</fullName>
    </submittedName>
</protein>
<proteinExistence type="predicted"/>
<dbReference type="AlphaFoldDB" id="A0A2Z6UGT1"/>
<dbReference type="Proteomes" id="UP000248272">
    <property type="component" value="Unassembled WGS sequence"/>
</dbReference>
<accession>A0A2Z6UGT1</accession>
<sequence length="48" mass="5449">MLSKNHEDYLFSLPQKSSLGELENTDIKLSLEFSLAMGRIADLSDFFP</sequence>
<name>A0A2Z6UGT1_MICAE</name>